<name>A0ABP0FKE7_CLALP</name>
<reference evidence="2 3" key="1">
    <citation type="submission" date="2024-02" db="EMBL/GenBank/DDBJ databases">
        <authorList>
            <person name="Daric V."/>
            <person name="Darras S."/>
        </authorList>
    </citation>
    <scope>NUCLEOTIDE SEQUENCE [LARGE SCALE GENOMIC DNA]</scope>
</reference>
<dbReference type="EMBL" id="CAWYQH010000057">
    <property type="protein sequence ID" value="CAK8678934.1"/>
    <property type="molecule type" value="Genomic_DNA"/>
</dbReference>
<gene>
    <name evidence="2" type="ORF">CVLEPA_LOCUS9203</name>
</gene>
<proteinExistence type="predicted"/>
<evidence type="ECO:0000313" key="3">
    <source>
        <dbReference type="Proteomes" id="UP001642483"/>
    </source>
</evidence>
<dbReference type="PANTHER" id="PTHR10745:SF8">
    <property type="entry name" value="DNA POLYMERASE SUBUNIT GAMMA-2, MITOCHONDRIAL"/>
    <property type="match status" value="1"/>
</dbReference>
<protein>
    <recommendedName>
        <fullName evidence="1">Anticodon-binding domain-containing protein</fullName>
    </recommendedName>
</protein>
<dbReference type="Proteomes" id="UP001642483">
    <property type="component" value="Unassembled WGS sequence"/>
</dbReference>
<evidence type="ECO:0000313" key="2">
    <source>
        <dbReference type="EMBL" id="CAK8678934.1"/>
    </source>
</evidence>
<dbReference type="InterPro" id="IPR027031">
    <property type="entry name" value="Gly-tRNA_synthase/POLG2"/>
</dbReference>
<comment type="caution">
    <text evidence="2">The sequence shown here is derived from an EMBL/GenBank/DDBJ whole genome shotgun (WGS) entry which is preliminary data.</text>
</comment>
<organism evidence="2 3">
    <name type="scientific">Clavelina lepadiformis</name>
    <name type="common">Light-bulb sea squirt</name>
    <name type="synonym">Ascidia lepadiformis</name>
    <dbReference type="NCBI Taxonomy" id="159417"/>
    <lineage>
        <taxon>Eukaryota</taxon>
        <taxon>Metazoa</taxon>
        <taxon>Chordata</taxon>
        <taxon>Tunicata</taxon>
        <taxon>Ascidiacea</taxon>
        <taxon>Aplousobranchia</taxon>
        <taxon>Clavelinidae</taxon>
        <taxon>Clavelina</taxon>
    </lineage>
</organism>
<dbReference type="Gene3D" id="3.30.930.10">
    <property type="entry name" value="Bira Bifunctional Protein, Domain 2"/>
    <property type="match status" value="1"/>
</dbReference>
<accession>A0ABP0FKE7</accession>
<dbReference type="Gene3D" id="3.40.50.800">
    <property type="entry name" value="Anticodon-binding domain"/>
    <property type="match status" value="1"/>
</dbReference>
<dbReference type="InterPro" id="IPR004154">
    <property type="entry name" value="Anticodon-bd"/>
</dbReference>
<dbReference type="InterPro" id="IPR036621">
    <property type="entry name" value="Anticodon-bd_dom_sf"/>
</dbReference>
<dbReference type="InterPro" id="IPR045864">
    <property type="entry name" value="aa-tRNA-synth_II/BPL/LPL"/>
</dbReference>
<dbReference type="Pfam" id="PF03129">
    <property type="entry name" value="HGTP_anticodon"/>
    <property type="match status" value="1"/>
</dbReference>
<dbReference type="PANTHER" id="PTHR10745">
    <property type="entry name" value="GLYCYL-TRNA SYNTHETASE/DNA POLYMERASE SUBUNIT GAMMA-2"/>
    <property type="match status" value="1"/>
</dbReference>
<evidence type="ECO:0000259" key="1">
    <source>
        <dbReference type="Pfam" id="PF03129"/>
    </source>
</evidence>
<feature type="domain" description="Anticodon-binding" evidence="1">
    <location>
        <begin position="312"/>
        <end position="391"/>
    </location>
</feature>
<dbReference type="SUPFAM" id="SSF52954">
    <property type="entry name" value="Class II aaRS ABD-related"/>
    <property type="match status" value="1"/>
</dbReference>
<sequence>MNSLNFLKCLNVTSIYSCFFWKSNRQKVLQIFKTEIFTSSSRNLSTFSQLFDGFDKNVTETLQQRKFLKPVEDAQGKFGYDRGILSKEIISNWRSEWWRYVILGNKFVINVALEEFIEAVKEDEDIWEKLIIKHLMKSIQKQTPKLPLCVAANVVSHPKEKYQNDLLLLAILVEKRHEKLDFDSWNSNSIRWMKKYMQKPAKIVTKSVENSDTNSHKKNDIVYNYNNSLLLLQESTLLSSDFLRTMQNWNEVETTLKTQPSMIVIKHNLQNLLAATLADGYHTISFPNYFNRQLRIHPYLAPVKAAVYIKGESNDQLKELSKELCSLIRSMNATCWNANELNLNYSDADESAVVHGIVISQETLETGLLHIRNRDTSLKVEAHITELEEKLFKYLEPT</sequence>
<keyword evidence="3" id="KW-1185">Reference proteome</keyword>